<organism evidence="1 2">
    <name type="scientific">Kineobactrum salinum</name>
    <dbReference type="NCBI Taxonomy" id="2708301"/>
    <lineage>
        <taxon>Bacteria</taxon>
        <taxon>Pseudomonadati</taxon>
        <taxon>Pseudomonadota</taxon>
        <taxon>Gammaproteobacteria</taxon>
        <taxon>Cellvibrionales</taxon>
        <taxon>Halieaceae</taxon>
        <taxon>Kineobactrum</taxon>
    </lineage>
</organism>
<reference evidence="1 2" key="1">
    <citation type="submission" date="2020-02" db="EMBL/GenBank/DDBJ databases">
        <title>Genome sequencing for Kineobactrum sp. M2.</title>
        <authorList>
            <person name="Park S.-J."/>
        </authorList>
    </citation>
    <scope>NUCLEOTIDE SEQUENCE [LARGE SCALE GENOMIC DNA]</scope>
    <source>
        <strain evidence="1 2">M2</strain>
    </source>
</reference>
<gene>
    <name evidence="1" type="ORF">G3T16_14265</name>
</gene>
<name>A0A6C0U371_9GAMM</name>
<dbReference type="AlphaFoldDB" id="A0A6C0U371"/>
<accession>A0A6C0U371</accession>
<evidence type="ECO:0000313" key="2">
    <source>
        <dbReference type="Proteomes" id="UP000477680"/>
    </source>
</evidence>
<dbReference type="Proteomes" id="UP000477680">
    <property type="component" value="Chromosome"/>
</dbReference>
<dbReference type="RefSeq" id="WP_163495822.1">
    <property type="nucleotide sequence ID" value="NZ_CP048711.1"/>
</dbReference>
<keyword evidence="2" id="KW-1185">Reference proteome</keyword>
<protein>
    <recommendedName>
        <fullName evidence="3">ParB N-terminal domain-containing protein</fullName>
    </recommendedName>
</protein>
<evidence type="ECO:0000313" key="1">
    <source>
        <dbReference type="EMBL" id="QIB66388.1"/>
    </source>
</evidence>
<proteinExistence type="predicted"/>
<dbReference type="EMBL" id="CP048711">
    <property type="protein sequence ID" value="QIB66388.1"/>
    <property type="molecule type" value="Genomic_DNA"/>
</dbReference>
<dbReference type="KEGG" id="kim:G3T16_14265"/>
<evidence type="ECO:0008006" key="3">
    <source>
        <dbReference type="Google" id="ProtNLM"/>
    </source>
</evidence>
<sequence>MNKGLRLDTRDRALAFCESQLALLSSLEEDGFRPGLAPDELKVAIGRRGEVIKANSGRKRFTAAHILGMQRIPLRIAYIHRDWLQLHGGPPGGIARGQ</sequence>